<feature type="compositionally biased region" description="Low complexity" evidence="2">
    <location>
        <begin position="230"/>
        <end position="240"/>
    </location>
</feature>
<gene>
    <name evidence="3" type="ORF">PCOR1329_LOCUS22441</name>
</gene>
<feature type="compositionally biased region" description="Low complexity" evidence="2">
    <location>
        <begin position="251"/>
        <end position="269"/>
    </location>
</feature>
<proteinExistence type="predicted"/>
<reference evidence="3" key="1">
    <citation type="submission" date="2023-10" db="EMBL/GenBank/DDBJ databases">
        <authorList>
            <person name="Chen Y."/>
            <person name="Shah S."/>
            <person name="Dougan E. K."/>
            <person name="Thang M."/>
            <person name="Chan C."/>
        </authorList>
    </citation>
    <scope>NUCLEOTIDE SEQUENCE [LARGE SCALE GENOMIC DNA]</scope>
</reference>
<feature type="compositionally biased region" description="Low complexity" evidence="2">
    <location>
        <begin position="62"/>
        <end position="71"/>
    </location>
</feature>
<dbReference type="SUPFAM" id="SSF48403">
    <property type="entry name" value="Ankyrin repeat"/>
    <property type="match status" value="1"/>
</dbReference>
<feature type="region of interest" description="Disordered" evidence="2">
    <location>
        <begin position="1"/>
        <end position="29"/>
    </location>
</feature>
<evidence type="ECO:0000313" key="4">
    <source>
        <dbReference type="Proteomes" id="UP001189429"/>
    </source>
</evidence>
<keyword evidence="4" id="KW-1185">Reference proteome</keyword>
<evidence type="ECO:0000256" key="1">
    <source>
        <dbReference type="PROSITE-ProRule" id="PRU00023"/>
    </source>
</evidence>
<feature type="compositionally biased region" description="Basic residues" evidence="2">
    <location>
        <begin position="241"/>
        <end position="250"/>
    </location>
</feature>
<feature type="region of interest" description="Disordered" evidence="2">
    <location>
        <begin position="298"/>
        <end position="324"/>
    </location>
</feature>
<feature type="repeat" description="ANK" evidence="1">
    <location>
        <begin position="186"/>
        <end position="218"/>
    </location>
</feature>
<protein>
    <submittedName>
        <fullName evidence="3">Uncharacterized protein</fullName>
    </submittedName>
</protein>
<dbReference type="Pfam" id="PF00023">
    <property type="entry name" value="Ank"/>
    <property type="match status" value="1"/>
</dbReference>
<dbReference type="Proteomes" id="UP001189429">
    <property type="component" value="Unassembled WGS sequence"/>
</dbReference>
<keyword evidence="1" id="KW-0040">ANK repeat</keyword>
<name>A0ABN9RP51_9DINO</name>
<dbReference type="EMBL" id="CAUYUJ010007502">
    <property type="protein sequence ID" value="CAK0820988.1"/>
    <property type="molecule type" value="Genomic_DNA"/>
</dbReference>
<dbReference type="InterPro" id="IPR002110">
    <property type="entry name" value="Ankyrin_rpt"/>
</dbReference>
<dbReference type="PROSITE" id="PS50297">
    <property type="entry name" value="ANK_REP_REGION"/>
    <property type="match status" value="1"/>
</dbReference>
<feature type="compositionally biased region" description="Polar residues" evidence="2">
    <location>
        <begin position="105"/>
        <end position="119"/>
    </location>
</feature>
<evidence type="ECO:0000256" key="2">
    <source>
        <dbReference type="SAM" id="MobiDB-lite"/>
    </source>
</evidence>
<feature type="region of interest" description="Disordered" evidence="2">
    <location>
        <begin position="105"/>
        <end position="133"/>
    </location>
</feature>
<dbReference type="InterPro" id="IPR036770">
    <property type="entry name" value="Ankyrin_rpt-contain_sf"/>
</dbReference>
<organism evidence="3 4">
    <name type="scientific">Prorocentrum cordatum</name>
    <dbReference type="NCBI Taxonomy" id="2364126"/>
    <lineage>
        <taxon>Eukaryota</taxon>
        <taxon>Sar</taxon>
        <taxon>Alveolata</taxon>
        <taxon>Dinophyceae</taxon>
        <taxon>Prorocentrales</taxon>
        <taxon>Prorocentraceae</taxon>
        <taxon>Prorocentrum</taxon>
    </lineage>
</organism>
<evidence type="ECO:0000313" key="3">
    <source>
        <dbReference type="EMBL" id="CAK0820988.1"/>
    </source>
</evidence>
<feature type="region of interest" description="Disordered" evidence="2">
    <location>
        <begin position="62"/>
        <end position="91"/>
    </location>
</feature>
<sequence>MPPGSSRFGMSRLLEQPSAVGGTPRAQPRHSVLQLMGQGLATSACACSPSGGGDGVLHAAQEARAPGAARSPRPPRLPATAGASCSRRTDSCPSFLRQTTAETEASLLSPTQQQASSDSEGAPPSSGVRADAACMPSSNASFSSWVNSLKAKRKERACSEAEVRAFLQAHGFSDVNQLRRASRFGAVRRPLHVAVALGDKAILELLLLHGADPTLPDAVGHLPGHRCGASRRAPSAAGRAGTRRGGRRRPQQATRASATRSAGRARGSTCSTISGRTRCWTAAPRLWRQREARACARGSAGWSGAHSRSGVREAQTEVSPDFPRPAPLRGRHYCNWCPRRHSILHSTLKKHSAQLDSQMLRACSSSMWFPRESRAR</sequence>
<feature type="region of interest" description="Disordered" evidence="2">
    <location>
        <begin position="223"/>
        <end position="270"/>
    </location>
</feature>
<comment type="caution">
    <text evidence="3">The sequence shown here is derived from an EMBL/GenBank/DDBJ whole genome shotgun (WGS) entry which is preliminary data.</text>
</comment>
<dbReference type="Gene3D" id="1.25.40.20">
    <property type="entry name" value="Ankyrin repeat-containing domain"/>
    <property type="match status" value="1"/>
</dbReference>
<accession>A0ABN9RP51</accession>
<dbReference type="PROSITE" id="PS50088">
    <property type="entry name" value="ANK_REPEAT"/>
    <property type="match status" value="1"/>
</dbReference>